<dbReference type="GO" id="GO:0030149">
    <property type="term" value="P:sphingolipid catabolic process"/>
    <property type="evidence" value="ECO:0007669"/>
    <property type="project" value="TreeGrafter"/>
</dbReference>
<gene>
    <name evidence="2" type="ORF">HXX76_005303</name>
</gene>
<dbReference type="AlphaFoldDB" id="A0A835T4M3"/>
<dbReference type="GO" id="GO:0016020">
    <property type="term" value="C:membrane"/>
    <property type="evidence" value="ECO:0007669"/>
    <property type="project" value="TreeGrafter"/>
</dbReference>
<dbReference type="GO" id="GO:0071944">
    <property type="term" value="C:cell periphery"/>
    <property type="evidence" value="ECO:0007669"/>
    <property type="project" value="TreeGrafter"/>
</dbReference>
<protein>
    <submittedName>
        <fullName evidence="2">Uncharacterized protein</fullName>
    </submittedName>
</protein>
<dbReference type="Proteomes" id="UP000650467">
    <property type="component" value="Unassembled WGS sequence"/>
</dbReference>
<evidence type="ECO:0000313" key="2">
    <source>
        <dbReference type="EMBL" id="KAG2438759.1"/>
    </source>
</evidence>
<dbReference type="PANTHER" id="PTHR12393">
    <property type="entry name" value="SPHINGOMYELIN PHOSPHODIESTERASE RELATED"/>
    <property type="match status" value="1"/>
</dbReference>
<proteinExistence type="predicted"/>
<feature type="region of interest" description="Disordered" evidence="1">
    <location>
        <begin position="144"/>
        <end position="169"/>
    </location>
</feature>
<dbReference type="GO" id="GO:0004620">
    <property type="term" value="F:phospholipase activity"/>
    <property type="evidence" value="ECO:0007669"/>
    <property type="project" value="TreeGrafter"/>
</dbReference>
<name>A0A835T4M3_CHLIN</name>
<dbReference type="EMBL" id="JAEHOC010000009">
    <property type="protein sequence ID" value="KAG2438759.1"/>
    <property type="molecule type" value="Genomic_DNA"/>
</dbReference>
<dbReference type="GO" id="GO:0005783">
    <property type="term" value="C:endoplasmic reticulum"/>
    <property type="evidence" value="ECO:0007669"/>
    <property type="project" value="TreeGrafter"/>
</dbReference>
<dbReference type="PANTHER" id="PTHR12393:SF6">
    <property type="entry name" value="SPHINGOMYELIN PHOSPHODIESTERASE 2"/>
    <property type="match status" value="1"/>
</dbReference>
<dbReference type="SUPFAM" id="SSF48403">
    <property type="entry name" value="Ankyrin repeat"/>
    <property type="match status" value="1"/>
</dbReference>
<evidence type="ECO:0000313" key="3">
    <source>
        <dbReference type="Proteomes" id="UP000650467"/>
    </source>
</evidence>
<reference evidence="2" key="1">
    <citation type="journal article" date="2020" name="bioRxiv">
        <title>Comparative genomics of Chlamydomonas.</title>
        <authorList>
            <person name="Craig R.J."/>
            <person name="Hasan A.R."/>
            <person name="Ness R.W."/>
            <person name="Keightley P.D."/>
        </authorList>
    </citation>
    <scope>NUCLEOTIDE SEQUENCE</scope>
    <source>
        <strain evidence="2">SAG 7.73</strain>
    </source>
</reference>
<evidence type="ECO:0000256" key="1">
    <source>
        <dbReference type="SAM" id="MobiDB-lite"/>
    </source>
</evidence>
<keyword evidence="3" id="KW-1185">Reference proteome</keyword>
<accession>A0A835T4M3</accession>
<dbReference type="GO" id="GO:0046513">
    <property type="term" value="P:ceramide biosynthetic process"/>
    <property type="evidence" value="ECO:0007669"/>
    <property type="project" value="TreeGrafter"/>
</dbReference>
<sequence length="526" mass="54812">MQRERLLCLAASSGHVASLDAALAHCGCTLTSEAVTAAAAAGNATGCERLLGAGGVVADWRLWGPVKAAAEAGHLPVLQLLERNAHTEDERRMFDDASAEGACAGGHADILAWQQRAHGYRPKLVGAQAAAAAGQVAMLELLLPPPPPPPPHELHPAPGPTTSAAGDGDRFRLDHDLLWGPDAAAPAAAAAAVGDDERRRAYARLRLLQGIIHGCPVEVLQRHYEPLSRGWVPARTAEGAAAAGAAPGGSAAGGALLRWPSRILADALRSPTACWRAKLDFLLSAWGPHVTDKLIRDGAACGKAVQAATDTPDCLQRLRCLRAHGFQFNARAAVCVSRRGHAEAMAYLWDECGVPGPMATPDPVGESLRECSQTVVYGSKREVGVRLLRILQLLAARGAVLSAEHAVIAADCPGPEPMLLYLAEVAEPVTERGGDLWDEAFSCAAQNGAGLAALRVLRQRRGAAVDPAAVAEGGSEEALDWAAAELVAEGSGLRPLSHVSARHVAFSGNTACLAWLRSRALLPPGL</sequence>
<comment type="caution">
    <text evidence="2">The sequence shown here is derived from an EMBL/GenBank/DDBJ whole genome shotgun (WGS) entry which is preliminary data.</text>
</comment>
<dbReference type="InterPro" id="IPR036770">
    <property type="entry name" value="Ankyrin_rpt-contain_sf"/>
</dbReference>
<organism evidence="2 3">
    <name type="scientific">Chlamydomonas incerta</name>
    <dbReference type="NCBI Taxonomy" id="51695"/>
    <lineage>
        <taxon>Eukaryota</taxon>
        <taxon>Viridiplantae</taxon>
        <taxon>Chlorophyta</taxon>
        <taxon>core chlorophytes</taxon>
        <taxon>Chlorophyceae</taxon>
        <taxon>CS clade</taxon>
        <taxon>Chlamydomonadales</taxon>
        <taxon>Chlamydomonadaceae</taxon>
        <taxon>Chlamydomonas</taxon>
    </lineage>
</organism>